<organism evidence="3 4">
    <name type="scientific">Deinococcus humi</name>
    <dbReference type="NCBI Taxonomy" id="662880"/>
    <lineage>
        <taxon>Bacteria</taxon>
        <taxon>Thermotogati</taxon>
        <taxon>Deinococcota</taxon>
        <taxon>Deinococci</taxon>
        <taxon>Deinococcales</taxon>
        <taxon>Deinococcaceae</taxon>
        <taxon>Deinococcus</taxon>
    </lineage>
</organism>
<feature type="domain" description="Helicase C-terminal" evidence="2">
    <location>
        <begin position="628"/>
        <end position="782"/>
    </location>
</feature>
<dbReference type="SMART" id="SM00487">
    <property type="entry name" value="DEXDc"/>
    <property type="match status" value="1"/>
</dbReference>
<feature type="domain" description="Helicase ATP-binding" evidence="1">
    <location>
        <begin position="367"/>
        <end position="552"/>
    </location>
</feature>
<dbReference type="Proteomes" id="UP000552709">
    <property type="component" value="Unassembled WGS sequence"/>
</dbReference>
<dbReference type="GO" id="GO:0003677">
    <property type="term" value="F:DNA binding"/>
    <property type="evidence" value="ECO:0007669"/>
    <property type="project" value="UniProtKB-KW"/>
</dbReference>
<dbReference type="GO" id="GO:0005524">
    <property type="term" value="F:ATP binding"/>
    <property type="evidence" value="ECO:0007669"/>
    <property type="project" value="UniProtKB-KW"/>
</dbReference>
<protein>
    <submittedName>
        <fullName evidence="3">Type I restriction enzyme R subunit</fullName>
        <ecNumber evidence="3">3.1.21.3</ecNumber>
    </submittedName>
</protein>
<keyword evidence="3" id="KW-0378">Hydrolase</keyword>
<dbReference type="InterPro" id="IPR001650">
    <property type="entry name" value="Helicase_C-like"/>
</dbReference>
<dbReference type="InterPro" id="IPR007409">
    <property type="entry name" value="Restrct_endonuc_type1_HsdR_N"/>
</dbReference>
<dbReference type="RefSeq" id="WP_221284522.1">
    <property type="nucleotide sequence ID" value="NZ_JACHFL010000029.1"/>
</dbReference>
<dbReference type="CDD" id="cd18799">
    <property type="entry name" value="SF2_C_EcoAI-like"/>
    <property type="match status" value="1"/>
</dbReference>
<dbReference type="Gene3D" id="3.90.1570.30">
    <property type="match status" value="1"/>
</dbReference>
<evidence type="ECO:0000259" key="2">
    <source>
        <dbReference type="PROSITE" id="PS51194"/>
    </source>
</evidence>
<dbReference type="EMBL" id="JACHFL010000029">
    <property type="protein sequence ID" value="MBB5366169.1"/>
    <property type="molecule type" value="Genomic_DNA"/>
</dbReference>
<dbReference type="InterPro" id="IPR050742">
    <property type="entry name" value="Helicase_Restrict-Modif_Enz"/>
</dbReference>
<gene>
    <name evidence="3" type="ORF">HNQ08_005298</name>
</gene>
<dbReference type="CDD" id="cd18032">
    <property type="entry name" value="DEXHc_RE_I_III_res"/>
    <property type="match status" value="1"/>
</dbReference>
<name>A0A7W8JZS4_9DEIO</name>
<evidence type="ECO:0000259" key="1">
    <source>
        <dbReference type="PROSITE" id="PS51192"/>
    </source>
</evidence>
<proteinExistence type="predicted"/>
<dbReference type="NCBIfam" id="NF008521">
    <property type="entry name" value="PRK11448.1"/>
    <property type="match status" value="1"/>
</dbReference>
<dbReference type="Pfam" id="PF04313">
    <property type="entry name" value="HSDR_N"/>
    <property type="match status" value="1"/>
</dbReference>
<dbReference type="Gene3D" id="3.40.50.300">
    <property type="entry name" value="P-loop containing nucleotide triphosphate hydrolases"/>
    <property type="match status" value="2"/>
</dbReference>
<dbReference type="GO" id="GO:0005829">
    <property type="term" value="C:cytosol"/>
    <property type="evidence" value="ECO:0007669"/>
    <property type="project" value="TreeGrafter"/>
</dbReference>
<dbReference type="Pfam" id="PF04851">
    <property type="entry name" value="ResIII"/>
    <property type="match status" value="1"/>
</dbReference>
<dbReference type="PROSITE" id="PS51194">
    <property type="entry name" value="HELICASE_CTER"/>
    <property type="match status" value="1"/>
</dbReference>
<evidence type="ECO:0000313" key="4">
    <source>
        <dbReference type="Proteomes" id="UP000552709"/>
    </source>
</evidence>
<dbReference type="GO" id="GO:0009035">
    <property type="term" value="F:type I site-specific deoxyribonuclease activity"/>
    <property type="evidence" value="ECO:0007669"/>
    <property type="project" value="UniProtKB-EC"/>
</dbReference>
<accession>A0A7W8JZS4</accession>
<dbReference type="InterPro" id="IPR014001">
    <property type="entry name" value="Helicase_ATP-bd"/>
</dbReference>
<dbReference type="Pfam" id="PF00271">
    <property type="entry name" value="Helicase_C"/>
    <property type="match status" value="1"/>
</dbReference>
<dbReference type="Pfam" id="PF08463">
    <property type="entry name" value="EcoEI_R_C"/>
    <property type="match status" value="1"/>
</dbReference>
<dbReference type="SMART" id="SM00490">
    <property type="entry name" value="HELICc"/>
    <property type="match status" value="1"/>
</dbReference>
<dbReference type="PROSITE" id="PS51192">
    <property type="entry name" value="HELICASE_ATP_BIND_1"/>
    <property type="match status" value="1"/>
</dbReference>
<evidence type="ECO:0000313" key="3">
    <source>
        <dbReference type="EMBL" id="MBB5366169.1"/>
    </source>
</evidence>
<comment type="caution">
    <text evidence="3">The sequence shown here is derived from an EMBL/GenBank/DDBJ whole genome shotgun (WGS) entry which is preliminary data.</text>
</comment>
<keyword evidence="4" id="KW-1185">Reference proteome</keyword>
<dbReference type="PANTHER" id="PTHR47396:SF1">
    <property type="entry name" value="ATP-DEPENDENT HELICASE IRC3-RELATED"/>
    <property type="match status" value="1"/>
</dbReference>
<dbReference type="InterPro" id="IPR006935">
    <property type="entry name" value="Helicase/UvrB_N"/>
</dbReference>
<dbReference type="InterPro" id="IPR027417">
    <property type="entry name" value="P-loop_NTPase"/>
</dbReference>
<dbReference type="PANTHER" id="PTHR47396">
    <property type="entry name" value="TYPE I RESTRICTION ENZYME ECOKI R PROTEIN"/>
    <property type="match status" value="1"/>
</dbReference>
<reference evidence="3 4" key="1">
    <citation type="submission" date="2020-08" db="EMBL/GenBank/DDBJ databases">
        <title>Genomic Encyclopedia of Type Strains, Phase IV (KMG-IV): sequencing the most valuable type-strain genomes for metagenomic binning, comparative biology and taxonomic classification.</title>
        <authorList>
            <person name="Goeker M."/>
        </authorList>
    </citation>
    <scope>NUCLEOTIDE SEQUENCE [LARGE SCALE GENOMIC DNA]</scope>
    <source>
        <strain evidence="3 4">DSM 27939</strain>
    </source>
</reference>
<dbReference type="AlphaFoldDB" id="A0A7W8JZS4"/>
<dbReference type="InterPro" id="IPR013670">
    <property type="entry name" value="EcoEI_R_C_dom"/>
</dbReference>
<dbReference type="SUPFAM" id="SSF52540">
    <property type="entry name" value="P-loop containing nucleoside triphosphate hydrolases"/>
    <property type="match status" value="1"/>
</dbReference>
<dbReference type="EC" id="3.1.21.3" evidence="3"/>
<sequence length="1057" mass="118972">MAKLGNLAERLLPVDANTSILKVRQYAELLSQVVAARSGVWQADETQHERLARLRREGLLNDQVFRLFTTLRREGNRANHEITGTEEEARFLLRLAWQLGIWLYYTVTSQEFSTALTPDYVEPGAAGSALDLPLLEREEQVAEQATVTQLQAAEQQAAPKPAVIKAAQKAAQLVNLTEKDTRKLIDQALRDVGWEVDTKTLTYASGARPEKGRNRAIAEWPAAERTRADYVLFVGLTPVAVIEAKRKNKNAYSHLDQAERYSKFILQLEGLTLPGGPWGEYQIPFLFSTNGRPYLKQHEQFSGIWFRDARHSHNLPRVLVDWYSPEGLTKLLAHDPHAGQQSLDALPVQFAFPLRPYQRAAIQAVEAAMGRQQRQILVAMATGTGKTKTCIALIYRLLKTQRVRRVLFLVDRRSLGEQAAGAFKDTRMEGVQNFADIYNLAELGDVTPGPDTVVHVATVQSMVSRVFSPAEGQVPPAIDTYDCIVVDEAHRGYLLDREMSDTELTFRDGEDYLSKYRRVLEYFDATRIGLTATPALQTVQIFGKPVYTYAYREAVVDGYLVDHGPPERIKTELNTKGIHWDKGAAVDVFDQSTGAITTVYAPDELDFEVDAFNRQVITESFNRVVCAFLAQQLDPTSLEKTLIFCANDAHADLVVHLLKEEFAKVWGSVDNDAVAKITGTVDDPLRIIRRYKNERLPNVAVTVDLLTTGVDVPEIVNVVFLRRVRSRILYDQMLGRATRLCDRLQKTHFRIYDAVGIYDALKDITDMKPVVVDVNISFAQLIAEVQATQGEARQEALRQLTAKAQRRQRRMGEDERQDFETASGGLSVEDFLGLLREKSSEEIATWFTGHQGLTEILDQVRRGQAPPVLISNHADRFIGTETGYGDHARPEDYLDAFRAYVRDNPDAVAALTTVLTRPADLTRKDLRELELILRSRGFTPANLDTAWKAMTNQEMAGRLIGYIRQAALGEDLMPFEQRVDRALSTLLASRAWTKPQENWLRTLAKQTKANGLVDEAALDDPDFIFRREMGGSRRLDNLFGGELLKTLQQFNKAVWTA</sequence>
<dbReference type="GO" id="GO:0009307">
    <property type="term" value="P:DNA restriction-modification system"/>
    <property type="evidence" value="ECO:0007669"/>
    <property type="project" value="UniProtKB-KW"/>
</dbReference>